<dbReference type="EMBL" id="JAFNEN010000014">
    <property type="protein sequence ID" value="KAG8200630.1"/>
    <property type="molecule type" value="Genomic_DNA"/>
</dbReference>
<dbReference type="AlphaFoldDB" id="A0AAV6VX14"/>
<sequence>MRRKNPHPMLHYGKKWAVSNRNPLHQCKSVANSSPVKITRNADYAERGKGSAKRLSFPPIRSARSPPT</sequence>
<proteinExistence type="predicted"/>
<evidence type="ECO:0000256" key="1">
    <source>
        <dbReference type="SAM" id="MobiDB-lite"/>
    </source>
</evidence>
<accession>A0AAV6VX14</accession>
<feature type="region of interest" description="Disordered" evidence="1">
    <location>
        <begin position="38"/>
        <end position="68"/>
    </location>
</feature>
<protein>
    <submittedName>
        <fullName evidence="2">Uncharacterized protein</fullName>
    </submittedName>
</protein>
<evidence type="ECO:0000313" key="2">
    <source>
        <dbReference type="EMBL" id="KAG8200630.1"/>
    </source>
</evidence>
<dbReference type="Proteomes" id="UP000827092">
    <property type="component" value="Unassembled WGS sequence"/>
</dbReference>
<organism evidence="2 3">
    <name type="scientific">Oedothorax gibbosus</name>
    <dbReference type="NCBI Taxonomy" id="931172"/>
    <lineage>
        <taxon>Eukaryota</taxon>
        <taxon>Metazoa</taxon>
        <taxon>Ecdysozoa</taxon>
        <taxon>Arthropoda</taxon>
        <taxon>Chelicerata</taxon>
        <taxon>Arachnida</taxon>
        <taxon>Araneae</taxon>
        <taxon>Araneomorphae</taxon>
        <taxon>Entelegynae</taxon>
        <taxon>Araneoidea</taxon>
        <taxon>Linyphiidae</taxon>
        <taxon>Erigoninae</taxon>
        <taxon>Oedothorax</taxon>
    </lineage>
</organism>
<evidence type="ECO:0000313" key="3">
    <source>
        <dbReference type="Proteomes" id="UP000827092"/>
    </source>
</evidence>
<gene>
    <name evidence="2" type="ORF">JTE90_022252</name>
</gene>
<reference evidence="2 3" key="1">
    <citation type="journal article" date="2022" name="Nat. Ecol. Evol.">
        <title>A masculinizing supergene underlies an exaggerated male reproductive morph in a spider.</title>
        <authorList>
            <person name="Hendrickx F."/>
            <person name="De Corte Z."/>
            <person name="Sonet G."/>
            <person name="Van Belleghem S.M."/>
            <person name="Kostlbacher S."/>
            <person name="Vangestel C."/>
        </authorList>
    </citation>
    <scope>NUCLEOTIDE SEQUENCE [LARGE SCALE GENOMIC DNA]</scope>
    <source>
        <strain evidence="2">W744_W776</strain>
    </source>
</reference>
<comment type="caution">
    <text evidence="2">The sequence shown here is derived from an EMBL/GenBank/DDBJ whole genome shotgun (WGS) entry which is preliminary data.</text>
</comment>
<keyword evidence="3" id="KW-1185">Reference proteome</keyword>
<name>A0AAV6VX14_9ARAC</name>